<gene>
    <name evidence="5" type="ORF">BSZ19_22315</name>
</gene>
<evidence type="ECO:0000256" key="1">
    <source>
        <dbReference type="ARBA" id="ARBA00023015"/>
    </source>
</evidence>
<organism evidence="5 6">
    <name type="scientific">Bradyrhizobium japonicum</name>
    <dbReference type="NCBI Taxonomy" id="375"/>
    <lineage>
        <taxon>Bacteria</taxon>
        <taxon>Pseudomonadati</taxon>
        <taxon>Pseudomonadota</taxon>
        <taxon>Alphaproteobacteria</taxon>
        <taxon>Hyphomicrobiales</taxon>
        <taxon>Nitrobacteraceae</taxon>
        <taxon>Bradyrhizobium</taxon>
    </lineage>
</organism>
<dbReference type="InterPro" id="IPR020449">
    <property type="entry name" value="Tscrpt_reg_AraC-type_HTH"/>
</dbReference>
<protein>
    <submittedName>
        <fullName evidence="5">AraC family transcriptional regulator</fullName>
    </submittedName>
</protein>
<accession>A0A1Y2JLI7</accession>
<dbReference type="EMBL" id="NAFL01000256">
    <property type="protein sequence ID" value="OSJ31357.1"/>
    <property type="molecule type" value="Genomic_DNA"/>
</dbReference>
<dbReference type="SUPFAM" id="SSF46689">
    <property type="entry name" value="Homeodomain-like"/>
    <property type="match status" value="2"/>
</dbReference>
<name>A0A1Y2JLI7_BRAJP</name>
<dbReference type="AlphaFoldDB" id="A0A1Y2JLI7"/>
<dbReference type="PANTHER" id="PTHR46796">
    <property type="entry name" value="HTH-TYPE TRANSCRIPTIONAL ACTIVATOR RHAS-RELATED"/>
    <property type="match status" value="1"/>
</dbReference>
<evidence type="ECO:0000256" key="2">
    <source>
        <dbReference type="ARBA" id="ARBA00023125"/>
    </source>
</evidence>
<dbReference type="SMART" id="SM00342">
    <property type="entry name" value="HTH_ARAC"/>
    <property type="match status" value="1"/>
</dbReference>
<dbReference type="GO" id="GO:0003700">
    <property type="term" value="F:DNA-binding transcription factor activity"/>
    <property type="evidence" value="ECO:0007669"/>
    <property type="project" value="InterPro"/>
</dbReference>
<evidence type="ECO:0000256" key="3">
    <source>
        <dbReference type="ARBA" id="ARBA00023163"/>
    </source>
</evidence>
<sequence length="325" mass="35281">MPSERETNSMDKPILHDPLGALLAAPVARHSDSPNVERRRADVEMARILKTAPLQMASDPSNGGIAHWKHGALHDVVEPMTDHVIMTYPTGVQRLERRAGKSVAIGTARSGVVTIIPAGSSARWDIPGPVDVVQLYLPHATLERVAREADAPIPGDLLERTGHLDPVTSGLLMSGADVLEGNAVLDALFRQRLTDIIATRILAAHIGEPTAIEPIIGGLAPQALRRAIERLRSDSDSDVSLAALASDAGLSRFHFCRAFKESTGLSPHSWLRQHRLEQAMNTLRDTEIPIATVAAELGYASQTAFAAAFRRLTGETPSDWRRRMR</sequence>
<dbReference type="InterPro" id="IPR018062">
    <property type="entry name" value="HTH_AraC-typ_CS"/>
</dbReference>
<dbReference type="Proteomes" id="UP000193335">
    <property type="component" value="Unassembled WGS sequence"/>
</dbReference>
<evidence type="ECO:0000313" key="6">
    <source>
        <dbReference type="Proteomes" id="UP000193335"/>
    </source>
</evidence>
<dbReference type="PROSITE" id="PS00041">
    <property type="entry name" value="HTH_ARAC_FAMILY_1"/>
    <property type="match status" value="1"/>
</dbReference>
<dbReference type="InterPro" id="IPR050204">
    <property type="entry name" value="AraC_XylS_family_regulators"/>
</dbReference>
<keyword evidence="1" id="KW-0805">Transcription regulation</keyword>
<dbReference type="PANTHER" id="PTHR46796:SF14">
    <property type="entry name" value="TRANSCRIPTIONAL REGULATORY PROTEIN"/>
    <property type="match status" value="1"/>
</dbReference>
<dbReference type="InterPro" id="IPR009057">
    <property type="entry name" value="Homeodomain-like_sf"/>
</dbReference>
<evidence type="ECO:0000313" key="5">
    <source>
        <dbReference type="EMBL" id="OSJ31357.1"/>
    </source>
</evidence>
<keyword evidence="3" id="KW-0804">Transcription</keyword>
<feature type="domain" description="HTH araC/xylS-type" evidence="4">
    <location>
        <begin position="225"/>
        <end position="323"/>
    </location>
</feature>
<dbReference type="PROSITE" id="PS01124">
    <property type="entry name" value="HTH_ARAC_FAMILY_2"/>
    <property type="match status" value="1"/>
</dbReference>
<dbReference type="GO" id="GO:0043565">
    <property type="term" value="F:sequence-specific DNA binding"/>
    <property type="evidence" value="ECO:0007669"/>
    <property type="project" value="InterPro"/>
</dbReference>
<proteinExistence type="predicted"/>
<dbReference type="PRINTS" id="PR00032">
    <property type="entry name" value="HTHARAC"/>
</dbReference>
<dbReference type="Pfam" id="PF12833">
    <property type="entry name" value="HTH_18"/>
    <property type="match status" value="1"/>
</dbReference>
<reference evidence="5 6" key="1">
    <citation type="submission" date="2017-03" db="EMBL/GenBank/DDBJ databases">
        <title>Whole genome sequences of fourteen strains of Bradyrhizobium canariense and one strain of Bradyrhizobium japonicum isolated from Lupinus (Papilionoideae: Genisteae) species in Algeria.</title>
        <authorList>
            <person name="Crovadore J."/>
            <person name="Chekireb D."/>
            <person name="Brachmann A."/>
            <person name="Chablais R."/>
            <person name="Cochard B."/>
            <person name="Lefort F."/>
        </authorList>
    </citation>
    <scope>NUCLEOTIDE SEQUENCE [LARGE SCALE GENOMIC DNA]</scope>
    <source>
        <strain evidence="5 6">UBMA197</strain>
    </source>
</reference>
<dbReference type="InterPro" id="IPR018060">
    <property type="entry name" value="HTH_AraC"/>
</dbReference>
<comment type="caution">
    <text evidence="5">The sequence shown here is derived from an EMBL/GenBank/DDBJ whole genome shotgun (WGS) entry which is preliminary data.</text>
</comment>
<evidence type="ECO:0000259" key="4">
    <source>
        <dbReference type="PROSITE" id="PS01124"/>
    </source>
</evidence>
<dbReference type="Gene3D" id="1.10.10.60">
    <property type="entry name" value="Homeodomain-like"/>
    <property type="match status" value="2"/>
</dbReference>
<keyword evidence="2" id="KW-0238">DNA-binding</keyword>